<proteinExistence type="predicted"/>
<name>A0A918VQL2_9HYPH</name>
<dbReference type="AlphaFoldDB" id="A0A918VQL2"/>
<dbReference type="Proteomes" id="UP000646579">
    <property type="component" value="Unassembled WGS sequence"/>
</dbReference>
<protein>
    <recommendedName>
        <fullName evidence="4">DUF4332 domain-containing protein</fullName>
    </recommendedName>
</protein>
<reference evidence="2" key="1">
    <citation type="journal article" date="2014" name="Int. J. Syst. Evol. Microbiol.">
        <title>Complete genome sequence of Corynebacterium casei LMG S-19264T (=DSM 44701T), isolated from a smear-ripened cheese.</title>
        <authorList>
            <consortium name="US DOE Joint Genome Institute (JGI-PGF)"/>
            <person name="Walter F."/>
            <person name="Albersmeier A."/>
            <person name="Kalinowski J."/>
            <person name="Ruckert C."/>
        </authorList>
    </citation>
    <scope>NUCLEOTIDE SEQUENCE</scope>
    <source>
        <strain evidence="2">KCTC 32437</strain>
    </source>
</reference>
<evidence type="ECO:0000313" key="3">
    <source>
        <dbReference type="Proteomes" id="UP000646579"/>
    </source>
</evidence>
<dbReference type="GO" id="GO:0005840">
    <property type="term" value="C:ribosome"/>
    <property type="evidence" value="ECO:0007669"/>
    <property type="project" value="UniProtKB-KW"/>
</dbReference>
<comment type="caution">
    <text evidence="2">The sequence shown here is derived from an EMBL/GenBank/DDBJ whole genome shotgun (WGS) entry which is preliminary data.</text>
</comment>
<gene>
    <name evidence="2" type="ORF">GCM10007989_07420</name>
</gene>
<dbReference type="InterPro" id="IPR010995">
    <property type="entry name" value="DNA_repair_Rad51/TF_NusA_a-hlx"/>
</dbReference>
<accession>A0A918VQL2</accession>
<dbReference type="GO" id="GO:0003735">
    <property type="term" value="F:structural constituent of ribosome"/>
    <property type="evidence" value="ECO:0007669"/>
    <property type="project" value="InterPro"/>
</dbReference>
<keyword evidence="3" id="KW-1185">Reference proteome</keyword>
<reference evidence="2" key="2">
    <citation type="submission" date="2020-09" db="EMBL/GenBank/DDBJ databases">
        <authorList>
            <person name="Sun Q."/>
            <person name="Kim S."/>
        </authorList>
    </citation>
    <scope>NUCLEOTIDE SEQUENCE</scope>
    <source>
        <strain evidence="2">KCTC 32437</strain>
    </source>
</reference>
<sequence length="130" mass="13994">MADDLTKISGIGPATAEKLKSRGIESFDTIANLTDDQILQLNEELELRDSIVNADWRAQAKGLVDGGDEGKDAGPAAEPKSQPKAQTIPVQIKRDIWDENGQRHRKGTVVEMSVEAALDGVESGAVTRVK</sequence>
<dbReference type="SUPFAM" id="SSF47794">
    <property type="entry name" value="Rad51 N-terminal domain-like"/>
    <property type="match status" value="1"/>
</dbReference>
<dbReference type="GO" id="GO:0006412">
    <property type="term" value="P:translation"/>
    <property type="evidence" value="ECO:0007669"/>
    <property type="project" value="InterPro"/>
</dbReference>
<dbReference type="GO" id="GO:1990904">
    <property type="term" value="C:ribonucleoprotein complex"/>
    <property type="evidence" value="ECO:0007669"/>
    <property type="project" value="UniProtKB-KW"/>
</dbReference>
<dbReference type="RefSeq" id="WP_189423544.1">
    <property type="nucleotide sequence ID" value="NZ_BMZE01000001.1"/>
</dbReference>
<dbReference type="GO" id="GO:0000166">
    <property type="term" value="F:nucleotide binding"/>
    <property type="evidence" value="ECO:0007669"/>
    <property type="project" value="InterPro"/>
</dbReference>
<feature type="region of interest" description="Disordered" evidence="1">
    <location>
        <begin position="62"/>
        <end position="89"/>
    </location>
</feature>
<dbReference type="EMBL" id="BMZE01000001">
    <property type="protein sequence ID" value="GHA15179.1"/>
    <property type="molecule type" value="Genomic_DNA"/>
</dbReference>
<dbReference type="GO" id="GO:0003723">
    <property type="term" value="F:RNA binding"/>
    <property type="evidence" value="ECO:0007669"/>
    <property type="project" value="InterPro"/>
</dbReference>
<evidence type="ECO:0000313" key="2">
    <source>
        <dbReference type="EMBL" id="GHA15179.1"/>
    </source>
</evidence>
<evidence type="ECO:0008006" key="4">
    <source>
        <dbReference type="Google" id="ProtNLM"/>
    </source>
</evidence>
<dbReference type="Gene3D" id="1.10.150.20">
    <property type="entry name" value="5' to 3' exonuclease, C-terminal subdomain"/>
    <property type="match status" value="1"/>
</dbReference>
<dbReference type="Pfam" id="PF14520">
    <property type="entry name" value="HHH_5"/>
    <property type="match status" value="1"/>
</dbReference>
<evidence type="ECO:0000256" key="1">
    <source>
        <dbReference type="SAM" id="MobiDB-lite"/>
    </source>
</evidence>
<organism evidence="2 3">
    <name type="scientific">Devosia pacifica</name>
    <dbReference type="NCBI Taxonomy" id="1335967"/>
    <lineage>
        <taxon>Bacteria</taxon>
        <taxon>Pseudomonadati</taxon>
        <taxon>Pseudomonadota</taxon>
        <taxon>Alphaproteobacteria</taxon>
        <taxon>Hyphomicrobiales</taxon>
        <taxon>Devosiaceae</taxon>
        <taxon>Devosia</taxon>
    </lineage>
</organism>